<evidence type="ECO:0000256" key="1">
    <source>
        <dbReference type="SAM" id="MobiDB-lite"/>
    </source>
</evidence>
<dbReference type="EMBL" id="HACG01048491">
    <property type="protein sequence ID" value="CEK95356.1"/>
    <property type="molecule type" value="Transcribed_RNA"/>
</dbReference>
<organism evidence="2">
    <name type="scientific">Arion vulgaris</name>
    <dbReference type="NCBI Taxonomy" id="1028688"/>
    <lineage>
        <taxon>Eukaryota</taxon>
        <taxon>Metazoa</taxon>
        <taxon>Spiralia</taxon>
        <taxon>Lophotrochozoa</taxon>
        <taxon>Mollusca</taxon>
        <taxon>Gastropoda</taxon>
        <taxon>Heterobranchia</taxon>
        <taxon>Euthyneura</taxon>
        <taxon>Panpulmonata</taxon>
        <taxon>Eupulmonata</taxon>
        <taxon>Stylommatophora</taxon>
        <taxon>Helicina</taxon>
        <taxon>Arionoidea</taxon>
        <taxon>Arionidae</taxon>
        <taxon>Arion</taxon>
    </lineage>
</organism>
<reference evidence="2" key="1">
    <citation type="submission" date="2014-12" db="EMBL/GenBank/DDBJ databases">
        <title>Insight into the proteome of Arion vulgaris.</title>
        <authorList>
            <person name="Aradska J."/>
            <person name="Bulat T."/>
            <person name="Smidak R."/>
            <person name="Sarate P."/>
            <person name="Gangsoo J."/>
            <person name="Sialana F."/>
            <person name="Bilban M."/>
            <person name="Lubec G."/>
        </authorList>
    </citation>
    <scope>NUCLEOTIDE SEQUENCE</scope>
    <source>
        <tissue evidence="2">Skin</tissue>
    </source>
</reference>
<protein>
    <submittedName>
        <fullName evidence="2">Uncharacterized protein</fullName>
    </submittedName>
</protein>
<accession>A0A0B7BSJ0</accession>
<dbReference type="AlphaFoldDB" id="A0A0B7BSJ0"/>
<name>A0A0B7BSJ0_9EUPU</name>
<feature type="compositionally biased region" description="Basic and acidic residues" evidence="1">
    <location>
        <begin position="55"/>
        <end position="66"/>
    </location>
</feature>
<proteinExistence type="predicted"/>
<feature type="region of interest" description="Disordered" evidence="1">
    <location>
        <begin position="41"/>
        <end position="66"/>
    </location>
</feature>
<gene>
    <name evidence="2" type="primary">ORF206560</name>
</gene>
<evidence type="ECO:0000313" key="2">
    <source>
        <dbReference type="EMBL" id="CEK95356.1"/>
    </source>
</evidence>
<sequence length="86" mass="9653">MAGTKSIRTITLTEKALALSYGADDIFNDEDSRDDDIFSLSESVHSDSENSVQVRDTDNENSDTHECDLRPASVLELTLSQLRRKY</sequence>